<dbReference type="Gene3D" id="3.30.870.10">
    <property type="entry name" value="Endonuclease Chain A"/>
    <property type="match status" value="1"/>
</dbReference>
<evidence type="ECO:0000259" key="1">
    <source>
        <dbReference type="PROSITE" id="PS50035"/>
    </source>
</evidence>
<keyword evidence="4" id="KW-0347">Helicase</keyword>
<keyword evidence="5" id="KW-1185">Reference proteome</keyword>
<evidence type="ECO:0000259" key="3">
    <source>
        <dbReference type="PROSITE" id="PS51194"/>
    </source>
</evidence>
<dbReference type="Pfam" id="PF00271">
    <property type="entry name" value="Helicase_C"/>
    <property type="match status" value="1"/>
</dbReference>
<evidence type="ECO:0000313" key="5">
    <source>
        <dbReference type="Proteomes" id="UP000812277"/>
    </source>
</evidence>
<dbReference type="InterPro" id="IPR027417">
    <property type="entry name" value="P-loop_NTPase"/>
</dbReference>
<dbReference type="InterPro" id="IPR001736">
    <property type="entry name" value="PLipase_D/transphosphatidylase"/>
</dbReference>
<dbReference type="Pfam" id="PF04851">
    <property type="entry name" value="ResIII"/>
    <property type="match status" value="1"/>
</dbReference>
<organism evidence="4 5">
    <name type="scientific">Paenibacillus oenotherae</name>
    <dbReference type="NCBI Taxonomy" id="1435645"/>
    <lineage>
        <taxon>Bacteria</taxon>
        <taxon>Bacillati</taxon>
        <taxon>Bacillota</taxon>
        <taxon>Bacilli</taxon>
        <taxon>Bacillales</taxon>
        <taxon>Paenibacillaceae</taxon>
        <taxon>Paenibacillus</taxon>
    </lineage>
</organism>
<gene>
    <name evidence="4" type="ORF">K0T92_08650</name>
</gene>
<dbReference type="EMBL" id="JAHZIJ010000004">
    <property type="protein sequence ID" value="MBW7474814.1"/>
    <property type="molecule type" value="Genomic_DNA"/>
</dbReference>
<sequence>MSTTTLNVKLITENLADELIIGMQNASGIYIMTSFVMQSGVRLLAPHLKEAIERGADVKVLAGDYLFVTQPEGLQALRDIDSRLEARLWRSMGTSFHPKAYLFDYENGEGLLIVGSSNFSMSAMRMGMEWNLAMNAKAEPYTFQVAMDKFMQNLYHSSTLPLNEHTIALYEEEYRTCHRKNPELIRMITEMEEDEYRAENTGNPAEQTVADDEQSPIHPRFAQIDALDALERTVEEEYDKAMVVMATGLGKTYLAGFFAQRFKRVLFVAHREEILLQARRSFQRIMPDKTFGIYNGAMKERDVDCVFASIYTLGMKKHRESFTPDRFDLIVVDEFHHAAAASYLSVIQYFKPKFLLGITATPDRMDGKDVYALCDGNVAYQIHFIEAIRRGWLSPFRYFGVYDDTDYSSIRWLGTHYDDEQLTAAQLKQTLADKIYDAWNEHKQTRTIGFCSSIRQADFLAGYFQGRGVLAISLHSGAAGISREEAITRLTRGDLEIIFTVDLFNEGVDIPVVDTLLFVRPTESLTVFTQQIGRGLRLSEQKSHCTIIDLIGNYRNADVKLRLFASDQEVKGTAREAVIPSVPDGCELQLETAVINLLDELSRKKLPHRESLHRSFLELKNELGRIPTYLELHLYGGANSWEYRGEFGSYVGFLQWAECLTKEEEDVYLQYEAWIRDVEKTAMNKSYKMIVLLYMLERGPERWAGPVTSREAALFFHNYLMDKEYRRRIDFSDKDSKRLWEYNETGVSQLIERMPMTKWGSAKGSMTRFEDGVFSLRIEPASEHRSILHRWTRDICLYRLHHHFERREQKHEAMESNQVDS</sequence>
<dbReference type="SUPFAM" id="SSF56024">
    <property type="entry name" value="Phospholipase D/nuclease"/>
    <property type="match status" value="1"/>
</dbReference>
<dbReference type="Pfam" id="PF13091">
    <property type="entry name" value="PLDc_2"/>
    <property type="match status" value="1"/>
</dbReference>
<keyword evidence="4" id="KW-0547">Nucleotide-binding</keyword>
<dbReference type="GO" id="GO:0004386">
    <property type="term" value="F:helicase activity"/>
    <property type="evidence" value="ECO:0007669"/>
    <property type="project" value="UniProtKB-KW"/>
</dbReference>
<name>A0ABS7D4F3_9BACL</name>
<dbReference type="PROSITE" id="PS51194">
    <property type="entry name" value="HELICASE_CTER"/>
    <property type="match status" value="1"/>
</dbReference>
<dbReference type="InterPro" id="IPR014001">
    <property type="entry name" value="Helicase_ATP-bd"/>
</dbReference>
<protein>
    <submittedName>
        <fullName evidence="4">DEAD/DEAH box helicase family protein</fullName>
    </submittedName>
</protein>
<dbReference type="CDD" id="cd18799">
    <property type="entry name" value="SF2_C_EcoAI-like"/>
    <property type="match status" value="1"/>
</dbReference>
<dbReference type="SMART" id="SM00490">
    <property type="entry name" value="HELICc"/>
    <property type="match status" value="1"/>
</dbReference>
<reference evidence="4 5" key="1">
    <citation type="submission" date="2021-07" db="EMBL/GenBank/DDBJ databases">
        <title>Paenibacillus radiodurans sp. nov., isolated from the southeastern edge of Tengger Desert.</title>
        <authorList>
            <person name="Zhang G."/>
        </authorList>
    </citation>
    <scope>NUCLEOTIDE SEQUENCE [LARGE SCALE GENOMIC DNA]</scope>
    <source>
        <strain evidence="4 5">DT7-4</strain>
    </source>
</reference>
<dbReference type="InterPro" id="IPR050742">
    <property type="entry name" value="Helicase_Restrict-Modif_Enz"/>
</dbReference>
<dbReference type="RefSeq" id="WP_219872052.1">
    <property type="nucleotide sequence ID" value="NZ_JAHZIJ010000004.1"/>
</dbReference>
<keyword evidence="4" id="KW-0067">ATP-binding</keyword>
<dbReference type="PROSITE" id="PS51192">
    <property type="entry name" value="HELICASE_ATP_BIND_1"/>
    <property type="match status" value="1"/>
</dbReference>
<evidence type="ECO:0000313" key="4">
    <source>
        <dbReference type="EMBL" id="MBW7474814.1"/>
    </source>
</evidence>
<dbReference type="Gene3D" id="3.40.50.300">
    <property type="entry name" value="P-loop containing nucleotide triphosphate hydrolases"/>
    <property type="match status" value="2"/>
</dbReference>
<dbReference type="Proteomes" id="UP000812277">
    <property type="component" value="Unassembled WGS sequence"/>
</dbReference>
<dbReference type="SUPFAM" id="SSF52540">
    <property type="entry name" value="P-loop containing nucleoside triphosphate hydrolases"/>
    <property type="match status" value="1"/>
</dbReference>
<dbReference type="PANTHER" id="PTHR47396">
    <property type="entry name" value="TYPE I RESTRICTION ENZYME ECOKI R PROTEIN"/>
    <property type="match status" value="1"/>
</dbReference>
<evidence type="ECO:0000259" key="2">
    <source>
        <dbReference type="PROSITE" id="PS51192"/>
    </source>
</evidence>
<accession>A0ABS7D4F3</accession>
<dbReference type="SMART" id="SM00487">
    <property type="entry name" value="DEXDc"/>
    <property type="match status" value="1"/>
</dbReference>
<dbReference type="InterPro" id="IPR001650">
    <property type="entry name" value="Helicase_C-like"/>
</dbReference>
<dbReference type="InterPro" id="IPR025202">
    <property type="entry name" value="PLD-like_dom"/>
</dbReference>
<proteinExistence type="predicted"/>
<keyword evidence="4" id="KW-0378">Hydrolase</keyword>
<dbReference type="PROSITE" id="PS50035">
    <property type="entry name" value="PLD"/>
    <property type="match status" value="1"/>
</dbReference>
<dbReference type="PANTHER" id="PTHR47396:SF1">
    <property type="entry name" value="ATP-DEPENDENT HELICASE IRC3-RELATED"/>
    <property type="match status" value="1"/>
</dbReference>
<comment type="caution">
    <text evidence="4">The sequence shown here is derived from an EMBL/GenBank/DDBJ whole genome shotgun (WGS) entry which is preliminary data.</text>
</comment>
<feature type="domain" description="PLD phosphodiesterase" evidence="1">
    <location>
        <begin position="92"/>
        <end position="123"/>
    </location>
</feature>
<feature type="domain" description="Helicase ATP-binding" evidence="2">
    <location>
        <begin position="232"/>
        <end position="363"/>
    </location>
</feature>
<dbReference type="CDD" id="cd18032">
    <property type="entry name" value="DEXHc_RE_I_III_res"/>
    <property type="match status" value="1"/>
</dbReference>
<feature type="domain" description="Helicase C-terminal" evidence="3">
    <location>
        <begin position="431"/>
        <end position="578"/>
    </location>
</feature>
<dbReference type="InterPro" id="IPR006935">
    <property type="entry name" value="Helicase/UvrB_N"/>
</dbReference>